<evidence type="ECO:0000256" key="2">
    <source>
        <dbReference type="SAM" id="Phobius"/>
    </source>
</evidence>
<keyword evidence="2" id="KW-1133">Transmembrane helix</keyword>
<name>A0ABP6SN75_9ACTN</name>
<protein>
    <recommendedName>
        <fullName evidence="5">DUF4231 domain-containing protein</fullName>
    </recommendedName>
</protein>
<feature type="region of interest" description="Disordered" evidence="1">
    <location>
        <begin position="282"/>
        <end position="308"/>
    </location>
</feature>
<proteinExistence type="predicted"/>
<organism evidence="3 4">
    <name type="scientific">Streptomyces sannanensis</name>
    <dbReference type="NCBI Taxonomy" id="285536"/>
    <lineage>
        <taxon>Bacteria</taxon>
        <taxon>Bacillati</taxon>
        <taxon>Actinomycetota</taxon>
        <taxon>Actinomycetes</taxon>
        <taxon>Kitasatosporales</taxon>
        <taxon>Streptomycetaceae</taxon>
        <taxon>Streptomyces</taxon>
    </lineage>
</organism>
<gene>
    <name evidence="3" type="ORF">GCM10020367_71790</name>
</gene>
<feature type="compositionally biased region" description="Low complexity" evidence="1">
    <location>
        <begin position="291"/>
        <end position="301"/>
    </location>
</feature>
<dbReference type="NCBIfam" id="NF033634">
    <property type="entry name" value="SLATT_1"/>
    <property type="match status" value="1"/>
</dbReference>
<accession>A0ABP6SN75</accession>
<comment type="caution">
    <text evidence="3">The sequence shown here is derived from an EMBL/GenBank/DDBJ whole genome shotgun (WGS) entry which is preliminary data.</text>
</comment>
<evidence type="ECO:0000313" key="4">
    <source>
        <dbReference type="Proteomes" id="UP001499990"/>
    </source>
</evidence>
<feature type="transmembrane region" description="Helical" evidence="2">
    <location>
        <begin position="71"/>
        <end position="91"/>
    </location>
</feature>
<dbReference type="Proteomes" id="UP001499990">
    <property type="component" value="Unassembled WGS sequence"/>
</dbReference>
<keyword evidence="2" id="KW-0472">Membrane</keyword>
<feature type="transmembrane region" description="Helical" evidence="2">
    <location>
        <begin position="205"/>
        <end position="229"/>
    </location>
</feature>
<keyword evidence="4" id="KW-1185">Reference proteome</keyword>
<feature type="transmembrane region" description="Helical" evidence="2">
    <location>
        <begin position="182"/>
        <end position="199"/>
    </location>
</feature>
<evidence type="ECO:0000256" key="1">
    <source>
        <dbReference type="SAM" id="MobiDB-lite"/>
    </source>
</evidence>
<reference evidence="4" key="1">
    <citation type="journal article" date="2019" name="Int. J. Syst. Evol. Microbiol.">
        <title>The Global Catalogue of Microorganisms (GCM) 10K type strain sequencing project: providing services to taxonomists for standard genome sequencing and annotation.</title>
        <authorList>
            <consortium name="The Broad Institute Genomics Platform"/>
            <consortium name="The Broad Institute Genome Sequencing Center for Infectious Disease"/>
            <person name="Wu L."/>
            <person name="Ma J."/>
        </authorList>
    </citation>
    <scope>NUCLEOTIDE SEQUENCE [LARGE SCALE GENOMIC DNA]</scope>
    <source>
        <strain evidence="4">JCM 9651</strain>
    </source>
</reference>
<evidence type="ECO:0008006" key="5">
    <source>
        <dbReference type="Google" id="ProtNLM"/>
    </source>
</evidence>
<sequence length="308" mass="34268">MAARMREAPFPTKRSPADWGGCRAVERSMDDDARSRLDRASRRLLFDTRNEVRTAEAQLTRRLGIDRAVRIAVTVGITVLLTGVCGTVLTWESSRFIKGDIICGTVAALCVATIVFITDGALKSRGELKADLEESRESLRRLSAHEHPPLSERRLLYREDTAGIIEQYQADSRKYRRVHNSLQSLIMIGSAATTTIAALETGKELTWQSIALTGISFAITLAAAFTGYYKYRERSYFLQQTADAIEEEANAVALGVGPYSEFGTDQQQEALKLFTQRVEDLRNEQRRRQQQLDQPADQAAPSGQPPAA</sequence>
<dbReference type="Pfam" id="PF14015">
    <property type="entry name" value="DUF4231"/>
    <property type="match status" value="1"/>
</dbReference>
<dbReference type="EMBL" id="BAAAYL010000003">
    <property type="protein sequence ID" value="GAA3381248.1"/>
    <property type="molecule type" value="Genomic_DNA"/>
</dbReference>
<dbReference type="InterPro" id="IPR025325">
    <property type="entry name" value="DUF4231"/>
</dbReference>
<evidence type="ECO:0000313" key="3">
    <source>
        <dbReference type="EMBL" id="GAA3381248.1"/>
    </source>
</evidence>
<feature type="transmembrane region" description="Helical" evidence="2">
    <location>
        <begin position="97"/>
        <end position="117"/>
    </location>
</feature>
<keyword evidence="2" id="KW-0812">Transmembrane</keyword>